<dbReference type="InterPro" id="IPR052016">
    <property type="entry name" value="Bact_Sigma-Reg"/>
</dbReference>
<dbReference type="InterPro" id="IPR036457">
    <property type="entry name" value="PPM-type-like_dom_sf"/>
</dbReference>
<keyword evidence="3" id="KW-0472">Membrane</keyword>
<dbReference type="PANTHER" id="PTHR43156:SF2">
    <property type="entry name" value="STAGE II SPORULATION PROTEIN E"/>
    <property type="match status" value="1"/>
</dbReference>
<keyword evidence="2" id="KW-0597">Phosphoprotein</keyword>
<dbReference type="CDD" id="cd17574">
    <property type="entry name" value="REC_OmpR"/>
    <property type="match status" value="1"/>
</dbReference>
<keyword evidence="6" id="KW-1185">Reference proteome</keyword>
<dbReference type="InterPro" id="IPR001789">
    <property type="entry name" value="Sig_transdc_resp-reg_receiver"/>
</dbReference>
<evidence type="ECO:0000259" key="4">
    <source>
        <dbReference type="PROSITE" id="PS50110"/>
    </source>
</evidence>
<accession>A0A975MPD4</accession>
<dbReference type="Pfam" id="PF00072">
    <property type="entry name" value="Response_reg"/>
    <property type="match status" value="1"/>
</dbReference>
<dbReference type="InterPro" id="IPR001932">
    <property type="entry name" value="PPM-type_phosphatase-like_dom"/>
</dbReference>
<sequence length="403" mass="45088">MLVLIVEDSKISQRSIEAKVKSWGYDAICAGSGEEAWEILLKHEVRLVITDWMLPGMDGPSLCKKIRASDQQNYVYIIMITALEGLGSMVIGMEAGADDFIRKPIIFEELLARIRAGERVLNLEQKLQLQNQHLLRLTAELEKAHSQLHGELVLAGEMQKKLLPESASLIQDVYFESIYLPSLHVSGDLLNFFALDHHHIGFYTIDVAGHGVSAAMMAYTLNRVLNPELNKNCPLKHHKLSPPFYELVSPPSLAVLELNDKFQNDNEDSLYFTMLYGIIDTNARKFSLCQAGHPSPIYIKANNPPQTLGDGGFPVGLLPNAVYDNISLAYESGDRLFMFSDGITECENADGELFGTQRLQAFFTETQDLDLPELLQQLQTQICVWNGGDQFEDDISVLAIKFP</sequence>
<dbReference type="PANTHER" id="PTHR43156">
    <property type="entry name" value="STAGE II SPORULATION PROTEIN E-RELATED"/>
    <property type="match status" value="1"/>
</dbReference>
<keyword evidence="3" id="KW-1133">Transmembrane helix</keyword>
<dbReference type="Gene3D" id="3.40.50.2300">
    <property type="match status" value="1"/>
</dbReference>
<dbReference type="PROSITE" id="PS50110">
    <property type="entry name" value="RESPONSE_REGULATORY"/>
    <property type="match status" value="1"/>
</dbReference>
<gene>
    <name evidence="5" type="ORF">KEF85_00685</name>
</gene>
<dbReference type="GO" id="GO:0000160">
    <property type="term" value="P:phosphorelay signal transduction system"/>
    <property type="evidence" value="ECO:0007669"/>
    <property type="project" value="InterPro"/>
</dbReference>
<evidence type="ECO:0000313" key="6">
    <source>
        <dbReference type="Proteomes" id="UP000676649"/>
    </source>
</evidence>
<evidence type="ECO:0000256" key="1">
    <source>
        <dbReference type="ARBA" id="ARBA00022801"/>
    </source>
</evidence>
<feature type="modified residue" description="4-aspartylphosphate" evidence="2">
    <location>
        <position position="51"/>
    </location>
</feature>
<protein>
    <submittedName>
        <fullName evidence="5">SpoIIE family protein phosphatase</fullName>
    </submittedName>
</protein>
<name>A0A975MPD4_9GAMM</name>
<dbReference type="SMART" id="SM00331">
    <property type="entry name" value="PP2C_SIG"/>
    <property type="match status" value="1"/>
</dbReference>
<evidence type="ECO:0000313" key="5">
    <source>
        <dbReference type="EMBL" id="QWF71051.1"/>
    </source>
</evidence>
<organism evidence="5 6">
    <name type="scientific">Methylomonas paludis</name>
    <dbReference type="NCBI Taxonomy" id="1173101"/>
    <lineage>
        <taxon>Bacteria</taxon>
        <taxon>Pseudomonadati</taxon>
        <taxon>Pseudomonadota</taxon>
        <taxon>Gammaproteobacteria</taxon>
        <taxon>Methylococcales</taxon>
        <taxon>Methylococcaceae</taxon>
        <taxon>Methylomonas</taxon>
    </lineage>
</organism>
<evidence type="ECO:0000256" key="2">
    <source>
        <dbReference type="PROSITE-ProRule" id="PRU00169"/>
    </source>
</evidence>
<dbReference type="AlphaFoldDB" id="A0A975MPD4"/>
<reference evidence="5" key="1">
    <citation type="submission" date="2021-04" db="EMBL/GenBank/DDBJ databases">
        <title>Draft genome sequence data of methanotrophic Methylovulum sp. strain S1L and Methylomonas sp. strain S2AM isolated from boreal lake water columns.</title>
        <authorList>
            <person name="Rissanen A.J."/>
            <person name="Mangayil R."/>
            <person name="Svenning M.M."/>
            <person name="Khanongnuch R."/>
        </authorList>
    </citation>
    <scope>NUCLEOTIDE SEQUENCE</scope>
    <source>
        <strain evidence="5">S2AM</strain>
    </source>
</reference>
<keyword evidence="3" id="KW-0812">Transmembrane</keyword>
<dbReference type="RefSeq" id="WP_215582609.1">
    <property type="nucleotide sequence ID" value="NZ_CP073754.1"/>
</dbReference>
<feature type="transmembrane region" description="Helical" evidence="3">
    <location>
        <begin position="74"/>
        <end position="93"/>
    </location>
</feature>
<dbReference type="SMART" id="SM00448">
    <property type="entry name" value="REC"/>
    <property type="match status" value="1"/>
</dbReference>
<dbReference type="SUPFAM" id="SSF52172">
    <property type="entry name" value="CheY-like"/>
    <property type="match status" value="1"/>
</dbReference>
<dbReference type="KEGG" id="mpad:KEF85_00685"/>
<proteinExistence type="predicted"/>
<dbReference type="Pfam" id="PF07228">
    <property type="entry name" value="SpoIIE"/>
    <property type="match status" value="1"/>
</dbReference>
<dbReference type="InterPro" id="IPR011006">
    <property type="entry name" value="CheY-like_superfamily"/>
</dbReference>
<dbReference type="Gene3D" id="3.60.40.10">
    <property type="entry name" value="PPM-type phosphatase domain"/>
    <property type="match status" value="1"/>
</dbReference>
<dbReference type="GO" id="GO:0016791">
    <property type="term" value="F:phosphatase activity"/>
    <property type="evidence" value="ECO:0007669"/>
    <property type="project" value="TreeGrafter"/>
</dbReference>
<dbReference type="SUPFAM" id="SSF81606">
    <property type="entry name" value="PP2C-like"/>
    <property type="match status" value="1"/>
</dbReference>
<evidence type="ECO:0000256" key="3">
    <source>
        <dbReference type="SAM" id="Phobius"/>
    </source>
</evidence>
<dbReference type="EMBL" id="CP073754">
    <property type="protein sequence ID" value="QWF71051.1"/>
    <property type="molecule type" value="Genomic_DNA"/>
</dbReference>
<feature type="domain" description="Response regulatory" evidence="4">
    <location>
        <begin position="2"/>
        <end position="118"/>
    </location>
</feature>
<keyword evidence="1" id="KW-0378">Hydrolase</keyword>
<dbReference type="Proteomes" id="UP000676649">
    <property type="component" value="Chromosome"/>
</dbReference>